<dbReference type="NCBIfam" id="NF002158">
    <property type="entry name" value="PRK00984.2-3"/>
    <property type="match status" value="1"/>
</dbReference>
<dbReference type="HAMAP" id="MF_01082">
    <property type="entry name" value="TruD"/>
    <property type="match status" value="1"/>
</dbReference>
<dbReference type="InterPro" id="IPR001656">
    <property type="entry name" value="PsdUridine_synth_TruD"/>
</dbReference>
<dbReference type="GO" id="GO:0003723">
    <property type="term" value="F:RNA binding"/>
    <property type="evidence" value="ECO:0007669"/>
    <property type="project" value="InterPro"/>
</dbReference>
<dbReference type="PIRSF" id="PIRSF037016">
    <property type="entry name" value="Pseudouridin_synth_euk_prd"/>
    <property type="match status" value="1"/>
</dbReference>
<feature type="active site" description="Nucleophile" evidence="4">
    <location>
        <position position="93"/>
    </location>
</feature>
<proteinExistence type="inferred from homology"/>
<feature type="domain" description="TRUD" evidence="5">
    <location>
        <begin position="182"/>
        <end position="422"/>
    </location>
</feature>
<comment type="similarity">
    <text evidence="1 4">Belongs to the pseudouridine synthase TruD family.</text>
</comment>
<dbReference type="EC" id="5.4.99.27" evidence="4"/>
<dbReference type="PANTHER" id="PTHR13326">
    <property type="entry name" value="TRNA PSEUDOURIDINE SYNTHASE D"/>
    <property type="match status" value="1"/>
</dbReference>
<dbReference type="AlphaFoldDB" id="A0AAP2Z858"/>
<dbReference type="EMBL" id="JAOPJZ010000006">
    <property type="protein sequence ID" value="MCU4752331.1"/>
    <property type="molecule type" value="Genomic_DNA"/>
</dbReference>
<dbReference type="Proteomes" id="UP001321047">
    <property type="component" value="Unassembled WGS sequence"/>
</dbReference>
<dbReference type="PROSITE" id="PS01268">
    <property type="entry name" value="UPF0024"/>
    <property type="match status" value="1"/>
</dbReference>
<keyword evidence="7" id="KW-1185">Reference proteome</keyword>
<dbReference type="Gene3D" id="3.30.2350.20">
    <property type="entry name" value="TruD, catalytic domain"/>
    <property type="match status" value="1"/>
</dbReference>
<evidence type="ECO:0000256" key="4">
    <source>
        <dbReference type="HAMAP-Rule" id="MF_01082"/>
    </source>
</evidence>
<keyword evidence="3 4" id="KW-0413">Isomerase</keyword>
<dbReference type="InterPro" id="IPR011760">
    <property type="entry name" value="PsdUridine_synth_TruD_insert"/>
</dbReference>
<evidence type="ECO:0000256" key="3">
    <source>
        <dbReference type="ARBA" id="ARBA00023235"/>
    </source>
</evidence>
<gene>
    <name evidence="4 6" type="primary">truD</name>
    <name evidence="6" type="ORF">OB919_10080</name>
</gene>
<comment type="catalytic activity">
    <reaction evidence="4">
        <text>uridine(13) in tRNA = pseudouridine(13) in tRNA</text>
        <dbReference type="Rhea" id="RHEA:42540"/>
        <dbReference type="Rhea" id="RHEA-COMP:10105"/>
        <dbReference type="Rhea" id="RHEA-COMP:10106"/>
        <dbReference type="ChEBI" id="CHEBI:65314"/>
        <dbReference type="ChEBI" id="CHEBI:65315"/>
        <dbReference type="EC" id="5.4.99.27"/>
    </reaction>
</comment>
<comment type="caution">
    <text evidence="6">The sequence shown here is derived from an EMBL/GenBank/DDBJ whole genome shotgun (WGS) entry which is preliminary data.</text>
</comment>
<protein>
    <recommendedName>
        <fullName evidence="4">Probable tRNA pseudouridine synthase D</fullName>
        <ecNumber evidence="4">5.4.99.27</ecNumber>
    </recommendedName>
    <alternativeName>
        <fullName evidence="4">tRNA pseudouridine(13) synthase</fullName>
    </alternativeName>
    <alternativeName>
        <fullName evidence="4">tRNA pseudouridylate synthase D</fullName>
    </alternativeName>
    <alternativeName>
        <fullName evidence="4">tRNA-uridine isomerase D</fullName>
    </alternativeName>
</protein>
<dbReference type="Gene3D" id="3.30.70.3160">
    <property type="match status" value="1"/>
</dbReference>
<dbReference type="GO" id="GO:0160150">
    <property type="term" value="F:tRNA pseudouridine(13) synthase activity"/>
    <property type="evidence" value="ECO:0007669"/>
    <property type="project" value="UniProtKB-EC"/>
</dbReference>
<evidence type="ECO:0000256" key="1">
    <source>
        <dbReference type="ARBA" id="ARBA00007953"/>
    </source>
</evidence>
<dbReference type="PANTHER" id="PTHR13326:SF21">
    <property type="entry name" value="PSEUDOURIDYLATE SYNTHASE PUS7L"/>
    <property type="match status" value="1"/>
</dbReference>
<dbReference type="Pfam" id="PF01142">
    <property type="entry name" value="TruD"/>
    <property type="match status" value="1"/>
</dbReference>
<sequence>MRPAHPTEQAVGIEYYVTDTDGIGGRLRGQNDHFRVRELERFDTQPVDASTDAYPHLVFRATLRGWDTNDFARELSNRLGISRERIAWAGTKDKRAITTQLFSVYITESNELPELNRADIELVGRAGRSLHFGDLLGNEFELIVSEYDEGAAERVERITDDLASFAGSETATEQGGDGRTIAVPNYFGQQRFGSKRPITHEVGLEIVRGNWDEAVMAYVGRPNEAEPEDTQEARSFVEETRDWKAALERFPNRLQYERSMLHELADCDGEPSADDYRAALERTPSNLQRLFVHAAQSYVFNRILSRRLEAGLPFDKPVAGDVVCFADREASDAVETDLGGLDVPDTDRLQRVDERRVRSVTRHCERGRAFVTAPLVGTETTLAEGEPGNLEREVLADLGLERADFDLPGEFDSTGTRRALLLRTNLELETEPITMRFALPKGSYATVVMREYLQSDPVALG</sequence>
<dbReference type="InterPro" id="IPR020103">
    <property type="entry name" value="PsdUridine_synth_cat_dom_sf"/>
</dbReference>
<organism evidence="6 7">
    <name type="scientific">Natronosalvus hydrolyticus</name>
    <dbReference type="NCBI Taxonomy" id="2979988"/>
    <lineage>
        <taxon>Archaea</taxon>
        <taxon>Methanobacteriati</taxon>
        <taxon>Methanobacteriota</taxon>
        <taxon>Stenosarchaea group</taxon>
        <taxon>Halobacteria</taxon>
        <taxon>Halobacteriales</taxon>
        <taxon>Natrialbaceae</taxon>
        <taxon>Natronosalvus</taxon>
    </lineage>
</organism>
<comment type="function">
    <text evidence="4">Could be responsible for synthesis of pseudouridine from uracil-13 in transfer RNAs.</text>
</comment>
<name>A0AAP2Z858_9EURY</name>
<dbReference type="PROSITE" id="PS50984">
    <property type="entry name" value="TRUD"/>
    <property type="match status" value="1"/>
</dbReference>
<dbReference type="NCBIfam" id="TIGR00094">
    <property type="entry name" value="tRNA_TruD_broad"/>
    <property type="match status" value="1"/>
</dbReference>
<dbReference type="Gene3D" id="1.10.1510.30">
    <property type="match status" value="1"/>
</dbReference>
<dbReference type="SUPFAM" id="SSF55120">
    <property type="entry name" value="Pseudouridine synthase"/>
    <property type="match status" value="1"/>
</dbReference>
<dbReference type="GO" id="GO:0031119">
    <property type="term" value="P:tRNA pseudouridine synthesis"/>
    <property type="evidence" value="ECO:0007669"/>
    <property type="project" value="UniProtKB-UniRule"/>
</dbReference>
<evidence type="ECO:0000313" key="6">
    <source>
        <dbReference type="EMBL" id="MCU4752331.1"/>
    </source>
</evidence>
<dbReference type="InterPro" id="IPR020119">
    <property type="entry name" value="PsdUridine_synth_TruD_CS"/>
</dbReference>
<evidence type="ECO:0000256" key="2">
    <source>
        <dbReference type="ARBA" id="ARBA00022694"/>
    </source>
</evidence>
<evidence type="ECO:0000259" key="5">
    <source>
        <dbReference type="PROSITE" id="PS50984"/>
    </source>
</evidence>
<keyword evidence="2 4" id="KW-0819">tRNA processing</keyword>
<reference evidence="6 7" key="1">
    <citation type="submission" date="2022-09" db="EMBL/GenBank/DDBJ databases">
        <title>Enrichment on poylsaccharides allowed isolation of novel metabolic and taxonomic groups of Haloarchaea.</title>
        <authorList>
            <person name="Sorokin D.Y."/>
            <person name="Elcheninov A.G."/>
            <person name="Khizhniak T.V."/>
            <person name="Kolganova T.V."/>
            <person name="Kublanov I.V."/>
        </authorList>
    </citation>
    <scope>NUCLEOTIDE SEQUENCE [LARGE SCALE GENOMIC DNA]</scope>
    <source>
        <strain evidence="6 7">AArc-curdl1</strain>
    </source>
</reference>
<evidence type="ECO:0000313" key="7">
    <source>
        <dbReference type="Proteomes" id="UP001321047"/>
    </source>
</evidence>
<dbReference type="RefSeq" id="WP_342808671.1">
    <property type="nucleotide sequence ID" value="NZ_JAOPJZ010000006.1"/>
</dbReference>
<accession>A0AAP2Z858</accession>
<dbReference type="InterPro" id="IPR042214">
    <property type="entry name" value="TruD_catalytic"/>
</dbReference>